<dbReference type="RefSeq" id="WP_130610749.1">
    <property type="nucleotide sequence ID" value="NZ_SGIU01000001.1"/>
</dbReference>
<dbReference type="InterPro" id="IPR013783">
    <property type="entry name" value="Ig-like_fold"/>
</dbReference>
<dbReference type="PROSITE" id="PS51257">
    <property type="entry name" value="PROKAR_LIPOPROTEIN"/>
    <property type="match status" value="1"/>
</dbReference>
<organism evidence="1 2">
    <name type="scientific">Flagellimonas allohymeniacidonis</name>
    <dbReference type="NCBI Taxonomy" id="2517819"/>
    <lineage>
        <taxon>Bacteria</taxon>
        <taxon>Pseudomonadati</taxon>
        <taxon>Bacteroidota</taxon>
        <taxon>Flavobacteriia</taxon>
        <taxon>Flavobacteriales</taxon>
        <taxon>Flavobacteriaceae</taxon>
        <taxon>Flagellimonas</taxon>
    </lineage>
</organism>
<dbReference type="Gene3D" id="2.60.40.10">
    <property type="entry name" value="Immunoglobulins"/>
    <property type="match status" value="1"/>
</dbReference>
<dbReference type="OrthoDB" id="1403223at2"/>
<dbReference type="Proteomes" id="UP000291981">
    <property type="component" value="Unassembled WGS sequence"/>
</dbReference>
<keyword evidence="2" id="KW-1185">Reference proteome</keyword>
<dbReference type="AlphaFoldDB" id="A0A4Q8QLS8"/>
<name>A0A4Q8QLS8_9FLAO</name>
<evidence type="ECO:0000313" key="1">
    <source>
        <dbReference type="EMBL" id="TAI49236.1"/>
    </source>
</evidence>
<accession>A0A4Q8QLS8</accession>
<gene>
    <name evidence="1" type="ORF">EW142_05410</name>
</gene>
<proteinExistence type="predicted"/>
<sequence length="630" mass="70884">MPNRFLPRPISLLIFAVIQLLIFQGCSGEDNEETSPETVVEEPEKEEVIGQLSEEDIVLDIEAESVLKNSTIEITLPENANVDSVKAYINEDLLTTLTSPPFVVPFEPMSYEDGDYQLKIEVTQEGGTVTSKIIEVKIDNTGPVLLIQNLEEDQKVCDELVVSPQITDEISEISKVEVFLDDTIIEVFENTSDFDFTINKDGQELGNQFLKFVMQDSAGNVSRDSLNILLSKKVVSLNFPDNFIRMGVDKVHAILSDENGEFLDVVTHSSGVSETLSLCTTEIISEDQELMLTFVEDFQNTILNFYVYGNLSKNVLGGQISFTQRSAGLQTASVDLELPDYEDGFYLRFSTAWSSGIYFNNTLSGFVSKTFTNNELGFDKTFVMNFNRNLGRSYQWAFVENIDEKTSLLSTDFSSTDVIHDFLTVNGTFSSPFLSIYGFESEAHYRSMSGHMIYWNAALSSINGNDYSYADIFDYTLYSIKVDNYGVDGTGRPPESISVPSGNVYFNFSDNRIEFNGTPGYEVGRVRLQNFENENIIVEFIFDGQESGVVVPKLPQGLFSQSVNDTFEMQRLEPVQGAAENYENISDYESYISEILVPSVPFYLVAPKRERIFAQSGLLPIFEFPFHERL</sequence>
<comment type="caution">
    <text evidence="1">The sequence shown here is derived from an EMBL/GenBank/DDBJ whole genome shotgun (WGS) entry which is preliminary data.</text>
</comment>
<protein>
    <submittedName>
        <fullName evidence="1">Uncharacterized protein</fullName>
    </submittedName>
</protein>
<evidence type="ECO:0000313" key="2">
    <source>
        <dbReference type="Proteomes" id="UP000291981"/>
    </source>
</evidence>
<reference evidence="1 2" key="1">
    <citation type="submission" date="2019-02" db="EMBL/GenBank/DDBJ databases">
        <title>Draft genome sequence of Muricauda sp. 176CP4-71.</title>
        <authorList>
            <person name="Park J.-S."/>
        </authorList>
    </citation>
    <scope>NUCLEOTIDE SEQUENCE [LARGE SCALE GENOMIC DNA]</scope>
    <source>
        <strain evidence="1 2">176CP4-71</strain>
    </source>
</reference>
<dbReference type="EMBL" id="SGIU01000001">
    <property type="protein sequence ID" value="TAI49236.1"/>
    <property type="molecule type" value="Genomic_DNA"/>
</dbReference>